<accession>A0A840X2B5</accession>
<keyword evidence="6" id="KW-1185">Reference proteome</keyword>
<reference evidence="5 6" key="1">
    <citation type="submission" date="2020-08" db="EMBL/GenBank/DDBJ databases">
        <title>Genomic Encyclopedia of Type Strains, Phase IV (KMG-IV): sequencing the most valuable type-strain genomes for metagenomic binning, comparative biology and taxonomic classification.</title>
        <authorList>
            <person name="Goeker M."/>
        </authorList>
    </citation>
    <scope>NUCLEOTIDE SEQUENCE [LARGE SCALE GENOMIC DNA]</scope>
    <source>
        <strain evidence="5 6">DSM 103377</strain>
    </source>
</reference>
<keyword evidence="1 5" id="KW-0808">Transferase</keyword>
<keyword evidence="3" id="KW-0472">Membrane</keyword>
<dbReference type="CDD" id="cd04301">
    <property type="entry name" value="NAT_SF"/>
    <property type="match status" value="1"/>
</dbReference>
<evidence type="ECO:0000256" key="2">
    <source>
        <dbReference type="ARBA" id="ARBA00023315"/>
    </source>
</evidence>
<gene>
    <name evidence="5" type="ORF">FHS89_002998</name>
</gene>
<dbReference type="Proteomes" id="UP000553766">
    <property type="component" value="Unassembled WGS sequence"/>
</dbReference>
<sequence length="238" mass="26123">MMSVLNTLGSGGLVTVFLFTGLALGFAWALDLPQRARVWIIGIAVASLPLSQFLPAGNPFREQIAQSLGALLVGAVFISPILVYAVVIRKLRRRAEPPPPPPRQGLGLIEEDAALNADMHAKLVAMNLELGPYEKVVFSLVHRDSRGEIEGALRVIIVLGRAEFTTFWVEPEARGKGIGGILIRAAENEARMRGATVAVLDTFSWQNAMPFYEKAGFRRAYTRAFPAGPEQYFYEKEL</sequence>
<evidence type="ECO:0000313" key="5">
    <source>
        <dbReference type="EMBL" id="MBB5516954.1"/>
    </source>
</evidence>
<dbReference type="RefSeq" id="WP_221229457.1">
    <property type="nucleotide sequence ID" value="NZ_JACIJS010000011.1"/>
</dbReference>
<dbReference type="InterPro" id="IPR016181">
    <property type="entry name" value="Acyl_CoA_acyltransferase"/>
</dbReference>
<name>A0A840X2B5_9RHOB</name>
<feature type="domain" description="N-acetyltransferase" evidence="4">
    <location>
        <begin position="76"/>
        <end position="238"/>
    </location>
</feature>
<dbReference type="Pfam" id="PF13508">
    <property type="entry name" value="Acetyltransf_7"/>
    <property type="match status" value="1"/>
</dbReference>
<evidence type="ECO:0000256" key="3">
    <source>
        <dbReference type="SAM" id="Phobius"/>
    </source>
</evidence>
<protein>
    <submittedName>
        <fullName evidence="5">GNAT superfamily N-acetyltransferase</fullName>
    </submittedName>
</protein>
<proteinExistence type="predicted"/>
<dbReference type="Gene3D" id="3.40.630.30">
    <property type="match status" value="1"/>
</dbReference>
<keyword evidence="2" id="KW-0012">Acyltransferase</keyword>
<comment type="caution">
    <text evidence="5">The sequence shown here is derived from an EMBL/GenBank/DDBJ whole genome shotgun (WGS) entry which is preliminary data.</text>
</comment>
<dbReference type="PROSITE" id="PS51186">
    <property type="entry name" value="GNAT"/>
    <property type="match status" value="1"/>
</dbReference>
<dbReference type="AlphaFoldDB" id="A0A840X2B5"/>
<organism evidence="5 6">
    <name type="scientific">Rubricella aquisinus</name>
    <dbReference type="NCBI Taxonomy" id="2028108"/>
    <lineage>
        <taxon>Bacteria</taxon>
        <taxon>Pseudomonadati</taxon>
        <taxon>Pseudomonadota</taxon>
        <taxon>Alphaproteobacteria</taxon>
        <taxon>Rhodobacterales</taxon>
        <taxon>Paracoccaceae</taxon>
        <taxon>Rubricella</taxon>
    </lineage>
</organism>
<evidence type="ECO:0000256" key="1">
    <source>
        <dbReference type="ARBA" id="ARBA00022679"/>
    </source>
</evidence>
<dbReference type="GO" id="GO:0016747">
    <property type="term" value="F:acyltransferase activity, transferring groups other than amino-acyl groups"/>
    <property type="evidence" value="ECO:0007669"/>
    <property type="project" value="InterPro"/>
</dbReference>
<dbReference type="InterPro" id="IPR000182">
    <property type="entry name" value="GNAT_dom"/>
</dbReference>
<evidence type="ECO:0000313" key="6">
    <source>
        <dbReference type="Proteomes" id="UP000553766"/>
    </source>
</evidence>
<keyword evidence="3" id="KW-0812">Transmembrane</keyword>
<dbReference type="SUPFAM" id="SSF55729">
    <property type="entry name" value="Acyl-CoA N-acyltransferases (Nat)"/>
    <property type="match status" value="1"/>
</dbReference>
<feature type="transmembrane region" description="Helical" evidence="3">
    <location>
        <begin position="68"/>
        <end position="87"/>
    </location>
</feature>
<evidence type="ECO:0000259" key="4">
    <source>
        <dbReference type="PROSITE" id="PS51186"/>
    </source>
</evidence>
<dbReference type="EMBL" id="JACIJS010000011">
    <property type="protein sequence ID" value="MBB5516954.1"/>
    <property type="molecule type" value="Genomic_DNA"/>
</dbReference>
<keyword evidence="3" id="KW-1133">Transmembrane helix</keyword>
<dbReference type="PANTHER" id="PTHR43877:SF2">
    <property type="entry name" value="AMINOALKYLPHOSPHONATE N-ACETYLTRANSFERASE-RELATED"/>
    <property type="match status" value="1"/>
</dbReference>
<dbReference type="InterPro" id="IPR050832">
    <property type="entry name" value="Bact_Acetyltransf"/>
</dbReference>
<dbReference type="PANTHER" id="PTHR43877">
    <property type="entry name" value="AMINOALKYLPHOSPHONATE N-ACETYLTRANSFERASE-RELATED-RELATED"/>
    <property type="match status" value="1"/>
</dbReference>
<feature type="transmembrane region" description="Helical" evidence="3">
    <location>
        <begin position="12"/>
        <end position="30"/>
    </location>
</feature>